<keyword evidence="7" id="KW-0472">Membrane</keyword>
<evidence type="ECO:0000256" key="1">
    <source>
        <dbReference type="ARBA" id="ARBA00000085"/>
    </source>
</evidence>
<comment type="catalytic activity">
    <reaction evidence="1">
        <text>ATP + protein L-histidine = ADP + protein N-phospho-L-histidine.</text>
        <dbReference type="EC" id="2.7.13.3"/>
    </reaction>
</comment>
<evidence type="ECO:0000313" key="9">
    <source>
        <dbReference type="EMBL" id="UZD54960.1"/>
    </source>
</evidence>
<gene>
    <name evidence="9" type="ORF">OMP39_15050</name>
</gene>
<reference evidence="9" key="1">
    <citation type="submission" date="2022-10" db="EMBL/GenBank/DDBJ databases">
        <title>Complete genome sequence of Schlegelella aquatica LMG 23380.</title>
        <authorList>
            <person name="Musilova J."/>
            <person name="Kourilova X."/>
            <person name="Bezdicek M."/>
            <person name="Hermankova K."/>
            <person name="Obruca S."/>
            <person name="Sedlar K."/>
        </authorList>
    </citation>
    <scope>NUCLEOTIDE SEQUENCE</scope>
    <source>
        <strain evidence="9">LMG 23380</strain>
    </source>
</reference>
<dbReference type="PROSITE" id="PS50109">
    <property type="entry name" value="HIS_KIN"/>
    <property type="match status" value="1"/>
</dbReference>
<name>A0ABY6MSI6_9BURK</name>
<dbReference type="PANTHER" id="PTHR42878:SF15">
    <property type="entry name" value="BACTERIOPHYTOCHROME"/>
    <property type="match status" value="1"/>
</dbReference>
<dbReference type="InterPro" id="IPR036097">
    <property type="entry name" value="HisK_dim/P_sf"/>
</dbReference>
<evidence type="ECO:0000256" key="4">
    <source>
        <dbReference type="ARBA" id="ARBA00022679"/>
    </source>
</evidence>
<evidence type="ECO:0000256" key="7">
    <source>
        <dbReference type="SAM" id="Phobius"/>
    </source>
</evidence>
<proteinExistence type="predicted"/>
<organism evidence="9 10">
    <name type="scientific">Caldimonas aquatica</name>
    <dbReference type="NCBI Taxonomy" id="376175"/>
    <lineage>
        <taxon>Bacteria</taxon>
        <taxon>Pseudomonadati</taxon>
        <taxon>Pseudomonadota</taxon>
        <taxon>Betaproteobacteria</taxon>
        <taxon>Burkholderiales</taxon>
        <taxon>Sphaerotilaceae</taxon>
        <taxon>Caldimonas</taxon>
    </lineage>
</organism>
<dbReference type="RefSeq" id="WP_264892657.1">
    <property type="nucleotide sequence ID" value="NZ_CP110257.1"/>
</dbReference>
<dbReference type="InterPro" id="IPR003661">
    <property type="entry name" value="HisK_dim/P_dom"/>
</dbReference>
<evidence type="ECO:0000256" key="3">
    <source>
        <dbReference type="ARBA" id="ARBA00022553"/>
    </source>
</evidence>
<dbReference type="SMART" id="SM00388">
    <property type="entry name" value="HisKA"/>
    <property type="match status" value="1"/>
</dbReference>
<keyword evidence="4" id="KW-0808">Transferase</keyword>
<keyword evidence="9" id="KW-0067">ATP-binding</keyword>
<feature type="transmembrane region" description="Helical" evidence="7">
    <location>
        <begin position="50"/>
        <end position="68"/>
    </location>
</feature>
<feature type="transmembrane region" description="Helical" evidence="7">
    <location>
        <begin position="21"/>
        <end position="44"/>
    </location>
</feature>
<sequence>MPAPILHRHWPRRGVPTPSPPTAGAWLGVMSAAVCLAGAALASLQGWPPWVWAPVAGALLGGAAWWWAHCVWQRLREVAEEAEALATGRVSDFATADHGAAEPPELECLSRSLALLVTRLRERERELVTLAGSLEERVRERTQELERANSDLQSFTRMVSHDLKGPLGSIGAAARFVYESGQSLEARPRQMLALISSECDRLTLLVDELLALSRVEQQTLEVQPVDSAAVVRAVLADLLAPAPGEPAPQVVCGPLPVVLADAVLLRQVWHNLIGNAIKFTRRVPQPRIEIEGQVRGEEVVFQVRDNGAGFDMRHADRLFGVFQRLHSNADFPGSGIGLSIVKRVVQRHGGRVWASGRPGEGACFCFSLPYRARQPSPAPRPPSREPAKSTLAAHG</sequence>
<dbReference type="PANTHER" id="PTHR42878">
    <property type="entry name" value="TWO-COMPONENT HISTIDINE KINASE"/>
    <property type="match status" value="1"/>
</dbReference>
<keyword evidence="7" id="KW-1133">Transmembrane helix</keyword>
<dbReference type="Gene3D" id="1.10.287.130">
    <property type="match status" value="1"/>
</dbReference>
<dbReference type="GO" id="GO:0005524">
    <property type="term" value="F:ATP binding"/>
    <property type="evidence" value="ECO:0007669"/>
    <property type="project" value="UniProtKB-KW"/>
</dbReference>
<feature type="domain" description="Histidine kinase" evidence="8">
    <location>
        <begin position="158"/>
        <end position="372"/>
    </location>
</feature>
<dbReference type="Pfam" id="PF02518">
    <property type="entry name" value="HATPase_c"/>
    <property type="match status" value="1"/>
</dbReference>
<evidence type="ECO:0000256" key="2">
    <source>
        <dbReference type="ARBA" id="ARBA00012438"/>
    </source>
</evidence>
<keyword evidence="3" id="KW-0597">Phosphoprotein</keyword>
<dbReference type="Pfam" id="PF00512">
    <property type="entry name" value="HisKA"/>
    <property type="match status" value="1"/>
</dbReference>
<dbReference type="CDD" id="cd00082">
    <property type="entry name" value="HisKA"/>
    <property type="match status" value="1"/>
</dbReference>
<dbReference type="InterPro" id="IPR036890">
    <property type="entry name" value="HATPase_C_sf"/>
</dbReference>
<dbReference type="SUPFAM" id="SSF47384">
    <property type="entry name" value="Homodimeric domain of signal transducing histidine kinase"/>
    <property type="match status" value="1"/>
</dbReference>
<dbReference type="Proteomes" id="UP001163266">
    <property type="component" value="Chromosome"/>
</dbReference>
<keyword evidence="5" id="KW-0418">Kinase</keyword>
<dbReference type="Gene3D" id="3.30.565.10">
    <property type="entry name" value="Histidine kinase-like ATPase, C-terminal domain"/>
    <property type="match status" value="1"/>
</dbReference>
<keyword evidence="10" id="KW-1185">Reference proteome</keyword>
<dbReference type="InterPro" id="IPR004358">
    <property type="entry name" value="Sig_transdc_His_kin-like_C"/>
</dbReference>
<evidence type="ECO:0000256" key="6">
    <source>
        <dbReference type="SAM" id="MobiDB-lite"/>
    </source>
</evidence>
<accession>A0ABY6MSI6</accession>
<evidence type="ECO:0000256" key="5">
    <source>
        <dbReference type="ARBA" id="ARBA00022777"/>
    </source>
</evidence>
<evidence type="ECO:0000313" key="10">
    <source>
        <dbReference type="Proteomes" id="UP001163266"/>
    </source>
</evidence>
<dbReference type="EMBL" id="CP110257">
    <property type="protein sequence ID" value="UZD54960.1"/>
    <property type="molecule type" value="Genomic_DNA"/>
</dbReference>
<dbReference type="EC" id="2.7.13.3" evidence="2"/>
<dbReference type="PRINTS" id="PR00344">
    <property type="entry name" value="BCTRLSENSOR"/>
</dbReference>
<keyword evidence="7" id="KW-0812">Transmembrane</keyword>
<protein>
    <recommendedName>
        <fullName evidence="2">histidine kinase</fullName>
        <ecNumber evidence="2">2.7.13.3</ecNumber>
    </recommendedName>
</protein>
<dbReference type="SMART" id="SM00387">
    <property type="entry name" value="HATPase_c"/>
    <property type="match status" value="1"/>
</dbReference>
<evidence type="ECO:0000259" key="8">
    <source>
        <dbReference type="PROSITE" id="PS50109"/>
    </source>
</evidence>
<keyword evidence="9" id="KW-0547">Nucleotide-binding</keyword>
<dbReference type="InterPro" id="IPR050351">
    <property type="entry name" value="BphY/WalK/GraS-like"/>
</dbReference>
<feature type="region of interest" description="Disordered" evidence="6">
    <location>
        <begin position="373"/>
        <end position="395"/>
    </location>
</feature>
<dbReference type="InterPro" id="IPR005467">
    <property type="entry name" value="His_kinase_dom"/>
</dbReference>
<dbReference type="InterPro" id="IPR003594">
    <property type="entry name" value="HATPase_dom"/>
</dbReference>
<dbReference type="SUPFAM" id="SSF55874">
    <property type="entry name" value="ATPase domain of HSP90 chaperone/DNA topoisomerase II/histidine kinase"/>
    <property type="match status" value="1"/>
</dbReference>